<dbReference type="PANTHER" id="PTHR37292">
    <property type="entry name" value="VNG6097C"/>
    <property type="match status" value="1"/>
</dbReference>
<accession>A0A2M9HBD2</accession>
<dbReference type="RefSeq" id="WP_100510267.1">
    <property type="nucleotide sequence ID" value="NZ_PEBI01000001.1"/>
</dbReference>
<dbReference type="EMBL" id="PEBI01000001">
    <property type="protein sequence ID" value="PJM74125.1"/>
    <property type="molecule type" value="Genomic_DNA"/>
</dbReference>
<sequence>MPDYRIDKLSVDELDRIKLPKFQRGFVWTKKKQDDFVQTLHDGYPFGTLLVYPENDNDKNASLQLLDGQQRLSTIRNYQREPLRFWKPLNRDEYMQAFTTVNGMLTDEEKLTESEFDHIVNQPETDIALWAINVSKIDDSKNSTTSIIETIHNFKERIDEFVDIKHLQVPMIVYLGGAEHIADVFANLNKGGIPLTKYEVFGAAWVNATIRLLPAEESPLQDQILQYVKNYYLDMQKQAEFDLNKFSEDDLTQDRTITLPELGTALGQYVVSHLNALIPYTDSAAQEIGFGLLGVAMKLDNRKLNILNTYKQKIADSLEDILQKTERICNNLQDMFAILLRRFKSTGNDYENGLSSTFKTLSYFAALWDLEPSSEEYQHTLRNIKAAYVYDAITSAWSSHGDQRLLSYCDGSRNYSAPISKNQFKSAFDQWIKDQTAGINFGKDIRCLVTIHANLSYMSASVPNGETFELEHIIARKRINDADNPKKRSILGNSLGNCMYLPKGINNPKKDRTLYEVNDHNRYSQLIKDSEYFSEETMNQIMQALSNRDYTTINNLLQERSAKVAYTLVDALLNGSIRL</sequence>
<dbReference type="PANTHER" id="PTHR37292:SF2">
    <property type="entry name" value="DUF262 DOMAIN-CONTAINING PROTEIN"/>
    <property type="match status" value="1"/>
</dbReference>
<comment type="caution">
    <text evidence="2">The sequence shown here is derived from an EMBL/GenBank/DDBJ whole genome shotgun (WGS) entry which is preliminary data.</text>
</comment>
<dbReference type="Proteomes" id="UP000229095">
    <property type="component" value="Unassembled WGS sequence"/>
</dbReference>
<feature type="domain" description="GmrSD restriction endonucleases N-terminal" evidence="1">
    <location>
        <begin position="15"/>
        <end position="203"/>
    </location>
</feature>
<keyword evidence="3" id="KW-1185">Reference proteome</keyword>
<dbReference type="AlphaFoldDB" id="A0A2M9HBD2"/>
<reference evidence="2 3" key="1">
    <citation type="submission" date="2017-10" db="EMBL/GenBank/DDBJ databases">
        <title>Draft genome sequences of strains TRE 1, TRE 9, TRE H and TRI 7, isolated from tamarins, belonging to four potential novel Bifidobacterium species.</title>
        <authorList>
            <person name="Mattarelli P."/>
            <person name="Modesto M."/>
            <person name="Puglisi E."/>
            <person name="Morelli L."/>
            <person name="Spezio C."/>
            <person name="Bonetti A."/>
            <person name="Sandri C."/>
        </authorList>
    </citation>
    <scope>NUCLEOTIDE SEQUENCE [LARGE SCALE GENOMIC DNA]</scope>
    <source>
        <strain evidence="3">TRE1</strain>
    </source>
</reference>
<gene>
    <name evidence="2" type="ORF">CS006_03015</name>
</gene>
<evidence type="ECO:0000313" key="2">
    <source>
        <dbReference type="EMBL" id="PJM74125.1"/>
    </source>
</evidence>
<protein>
    <recommendedName>
        <fullName evidence="1">GmrSD restriction endonucleases N-terminal domain-containing protein</fullName>
    </recommendedName>
</protein>
<proteinExistence type="predicted"/>
<dbReference type="InterPro" id="IPR004919">
    <property type="entry name" value="GmrSD_N"/>
</dbReference>
<dbReference type="OrthoDB" id="9787127at2"/>
<evidence type="ECO:0000313" key="3">
    <source>
        <dbReference type="Proteomes" id="UP000229095"/>
    </source>
</evidence>
<name>A0A2M9HBD2_9BIFI</name>
<evidence type="ECO:0000259" key="1">
    <source>
        <dbReference type="Pfam" id="PF03235"/>
    </source>
</evidence>
<dbReference type="Pfam" id="PF03235">
    <property type="entry name" value="GmrSD_N"/>
    <property type="match status" value="1"/>
</dbReference>
<organism evidence="2 3">
    <name type="scientific">Bifidobacterium primatium</name>
    <dbReference type="NCBI Taxonomy" id="2045438"/>
    <lineage>
        <taxon>Bacteria</taxon>
        <taxon>Bacillati</taxon>
        <taxon>Actinomycetota</taxon>
        <taxon>Actinomycetes</taxon>
        <taxon>Bifidobacteriales</taxon>
        <taxon>Bifidobacteriaceae</taxon>
        <taxon>Bifidobacterium</taxon>
    </lineage>
</organism>